<dbReference type="Gene3D" id="1.10.8.270">
    <property type="entry name" value="putative rabgap domain of human tbc1 domain family member 14 like domains"/>
    <property type="match status" value="1"/>
</dbReference>
<dbReference type="SUPFAM" id="SSF47923">
    <property type="entry name" value="Ypt/Rab-GAP domain of gyp1p"/>
    <property type="match status" value="2"/>
</dbReference>
<evidence type="ECO:0000259" key="2">
    <source>
        <dbReference type="PROSITE" id="PS50086"/>
    </source>
</evidence>
<reference evidence="3 4" key="1">
    <citation type="submission" date="2015-08" db="EMBL/GenBank/DDBJ databases">
        <title>Ancestral chromatin configuration constrains chromatin evolution on differentiating sex chromosomes in Drosophila.</title>
        <authorList>
            <person name="Zhou Q."/>
            <person name="Bachtrog D."/>
        </authorList>
    </citation>
    <scope>NUCLEOTIDE SEQUENCE [LARGE SCALE GENOMIC DNA]</scope>
    <source>
        <tissue evidence="3">Whole larvae</tissue>
    </source>
</reference>
<accession>A0A0M4EHB6</accession>
<dbReference type="Proteomes" id="UP000494163">
    <property type="component" value="Chromosome 2R"/>
</dbReference>
<proteinExistence type="predicted"/>
<dbReference type="PANTHER" id="PTHR47219">
    <property type="entry name" value="RAB GTPASE-ACTIVATING PROTEIN 1-LIKE"/>
    <property type="match status" value="1"/>
</dbReference>
<dbReference type="FunFam" id="1.10.472.80:FF:000019">
    <property type="entry name" value="USP6 N-terminal like"/>
    <property type="match status" value="1"/>
</dbReference>
<dbReference type="PROSITE" id="PS50086">
    <property type="entry name" value="TBC_RABGAP"/>
    <property type="match status" value="1"/>
</dbReference>
<dbReference type="OrthoDB" id="294251at2759"/>
<dbReference type="OMA" id="MYFNEED"/>
<dbReference type="EMBL" id="CP012524">
    <property type="protein sequence ID" value="ALC41935.1"/>
    <property type="molecule type" value="Genomic_DNA"/>
</dbReference>
<evidence type="ECO:0000313" key="3">
    <source>
        <dbReference type="EMBL" id="ALC41935.1"/>
    </source>
</evidence>
<dbReference type="InterPro" id="IPR000195">
    <property type="entry name" value="Rab-GAP-TBC_dom"/>
</dbReference>
<evidence type="ECO:0000313" key="4">
    <source>
        <dbReference type="Proteomes" id="UP000494163"/>
    </source>
</evidence>
<feature type="domain" description="Rab-GAP TBC" evidence="2">
    <location>
        <begin position="113"/>
        <end position="305"/>
    </location>
</feature>
<dbReference type="STRING" id="30019.A0A0M4EHB6"/>
<dbReference type="AlphaFoldDB" id="A0A0M4EHB6"/>
<gene>
    <name evidence="3" type="ORF">Dbus_chr2Rg1514</name>
</gene>
<keyword evidence="4" id="KW-1185">Reference proteome</keyword>
<evidence type="ECO:0000256" key="1">
    <source>
        <dbReference type="SAM" id="MobiDB-lite"/>
    </source>
</evidence>
<feature type="region of interest" description="Disordered" evidence="1">
    <location>
        <begin position="491"/>
        <end position="511"/>
    </location>
</feature>
<dbReference type="InterPro" id="IPR050302">
    <property type="entry name" value="Rab_GAP_TBC_domain"/>
</dbReference>
<dbReference type="InterPro" id="IPR035969">
    <property type="entry name" value="Rab-GAP_TBC_sf"/>
</dbReference>
<dbReference type="PANTHER" id="PTHR47219:SF25">
    <property type="entry name" value="RAB-GAP TBC DOMAIN-CONTAINING PROTEIN"/>
    <property type="match status" value="1"/>
</dbReference>
<dbReference type="Gene3D" id="1.10.472.80">
    <property type="entry name" value="Ypt/Rab-GAP domain of gyp1p, domain 3"/>
    <property type="match status" value="1"/>
</dbReference>
<dbReference type="GO" id="GO:0031267">
    <property type="term" value="F:small GTPase binding"/>
    <property type="evidence" value="ECO:0007669"/>
    <property type="project" value="TreeGrafter"/>
</dbReference>
<protein>
    <submittedName>
        <fullName evidence="3">RN-tre</fullName>
    </submittedName>
</protein>
<dbReference type="Pfam" id="PF00566">
    <property type="entry name" value="RabGAP-TBC"/>
    <property type="match status" value="1"/>
</dbReference>
<organism evidence="3 4">
    <name type="scientific">Drosophila busckii</name>
    <name type="common">Fruit fly</name>
    <dbReference type="NCBI Taxonomy" id="30019"/>
    <lineage>
        <taxon>Eukaryota</taxon>
        <taxon>Metazoa</taxon>
        <taxon>Ecdysozoa</taxon>
        <taxon>Arthropoda</taxon>
        <taxon>Hexapoda</taxon>
        <taxon>Insecta</taxon>
        <taxon>Pterygota</taxon>
        <taxon>Neoptera</taxon>
        <taxon>Endopterygota</taxon>
        <taxon>Diptera</taxon>
        <taxon>Brachycera</taxon>
        <taxon>Muscomorpha</taxon>
        <taxon>Ephydroidea</taxon>
        <taxon>Drosophilidae</taxon>
        <taxon>Drosophila</taxon>
    </lineage>
</organism>
<dbReference type="GO" id="GO:0005096">
    <property type="term" value="F:GTPase activator activity"/>
    <property type="evidence" value="ECO:0007669"/>
    <property type="project" value="TreeGrafter"/>
</dbReference>
<name>A0A0M4EHB6_DROBS</name>
<sequence length="640" mass="73931">MTAAPSIHDDGEHQEQQQVLLKRAEDEREDIFRRYQMGLDPKNVVDSWENPTFEIYHITDKYGFMHDSRLPSTRDSQEVQRTKIELERDKKWMKMLGHWPPPHEKLHKRVYKGIPDRMRWPAWKQLLNVEQAMKTNPKVYQNMLELAKQNATETRQIDADVNRQFRDNLAYRERYSVKQCSLFNVLNAYSIYNSELGYCQGMACVAGVLLLYMQEEEAFWALNALITDRKYGMHGLFVEGFPKLTRFIEHHDRILSKIMRKLHKHFIKHNVDALLYAIKWFFVVFVERVPFSLSLRVWDVFLLDGDRVILAMAVTILYLHKDELLRLKDMDAIIEYLQVKLHKNFGYNDDDAIQALERVMKKLKDLKLDVPPPAKSNEFPTRPLGVFVEAEREKKTGRRRDYTDTEKQVLTDVITRQEQNAIEVQSTVSYETSECATGDAYSMKTYQSMTSLATSPAISSNSLYSNGYMVVTSADDSRSQSVNNLHYQWQMSGQHQQQQRHSSYCSDSDSDTRNRLDLDIALEALQTQKLQLQQENHSIRIVLQNGGGNNNQQQQHQQQLTVKTLECQANANGSDEDALSVENTLTLTVPEDTHSIRSSLAGTSVASHGSSTMSLEDNNIHLKTANMLQNSAQRELVIGT</sequence>
<dbReference type="SMART" id="SM00164">
    <property type="entry name" value="TBC"/>
    <property type="match status" value="1"/>
</dbReference>
<feature type="compositionally biased region" description="Low complexity" evidence="1">
    <location>
        <begin position="491"/>
        <end position="503"/>
    </location>
</feature>
<dbReference type="FunFam" id="1.10.8.270:FF:000016">
    <property type="entry name" value="TBC1 domain family member 2A"/>
    <property type="match status" value="1"/>
</dbReference>